<keyword evidence="2" id="KW-0808">Transferase</keyword>
<dbReference type="Proteomes" id="UP000256485">
    <property type="component" value="Unassembled WGS sequence"/>
</dbReference>
<evidence type="ECO:0000259" key="1">
    <source>
        <dbReference type="PROSITE" id="PS51186"/>
    </source>
</evidence>
<accession>A0A3D9V5L3</accession>
<sequence>MPPADDLFETARVPTNVETPRLLLRTWRPEDRPAFAAINADPAVMEHISGEPMSRSASDALVDRIEEQWSQRGYGLYAVELRETGEFVGFVGLNHHRALPDEVEIGWRLARHVWGRGLATEAARAVRDIAFETLQLPRLISITVAANTRSLRAMEKIGLSFWREMPFERWQLVIYQGGPADRGDTRSHATTAAR</sequence>
<evidence type="ECO:0000313" key="2">
    <source>
        <dbReference type="EMBL" id="REF36817.1"/>
    </source>
</evidence>
<protein>
    <submittedName>
        <fullName evidence="2">RimJ/RimL family protein N-acetyltransferase</fullName>
    </submittedName>
</protein>
<dbReference type="PROSITE" id="PS51186">
    <property type="entry name" value="GNAT"/>
    <property type="match status" value="1"/>
</dbReference>
<dbReference type="OrthoDB" id="3533156at2"/>
<dbReference type="GO" id="GO:0016747">
    <property type="term" value="F:acyltransferase activity, transferring groups other than amino-acyl groups"/>
    <property type="evidence" value="ECO:0007669"/>
    <property type="project" value="InterPro"/>
</dbReference>
<gene>
    <name evidence="2" type="ORF">DFJ64_2251</name>
</gene>
<dbReference type="InterPro" id="IPR051531">
    <property type="entry name" value="N-acetyltransferase"/>
</dbReference>
<comment type="caution">
    <text evidence="2">The sequence shown here is derived from an EMBL/GenBank/DDBJ whole genome shotgun (WGS) entry which is preliminary data.</text>
</comment>
<dbReference type="SUPFAM" id="SSF55729">
    <property type="entry name" value="Acyl-CoA N-acyltransferases (Nat)"/>
    <property type="match status" value="1"/>
</dbReference>
<organism evidence="2 3">
    <name type="scientific">Thermasporomyces composti</name>
    <dbReference type="NCBI Taxonomy" id="696763"/>
    <lineage>
        <taxon>Bacteria</taxon>
        <taxon>Bacillati</taxon>
        <taxon>Actinomycetota</taxon>
        <taxon>Actinomycetes</taxon>
        <taxon>Propionibacteriales</taxon>
        <taxon>Nocardioidaceae</taxon>
        <taxon>Thermasporomyces</taxon>
    </lineage>
</organism>
<dbReference type="PANTHER" id="PTHR43792:SF1">
    <property type="entry name" value="N-ACETYLTRANSFERASE DOMAIN-CONTAINING PROTEIN"/>
    <property type="match status" value="1"/>
</dbReference>
<dbReference type="InterPro" id="IPR000182">
    <property type="entry name" value="GNAT_dom"/>
</dbReference>
<dbReference type="AlphaFoldDB" id="A0A3D9V5L3"/>
<proteinExistence type="predicted"/>
<keyword evidence="3" id="KW-1185">Reference proteome</keyword>
<reference evidence="2 3" key="1">
    <citation type="submission" date="2018-08" db="EMBL/GenBank/DDBJ databases">
        <title>Sequencing the genomes of 1000 actinobacteria strains.</title>
        <authorList>
            <person name="Klenk H.-P."/>
        </authorList>
    </citation>
    <scope>NUCLEOTIDE SEQUENCE [LARGE SCALE GENOMIC DNA]</scope>
    <source>
        <strain evidence="2 3">DSM 22891</strain>
    </source>
</reference>
<dbReference type="EMBL" id="QTUC01000001">
    <property type="protein sequence ID" value="REF36817.1"/>
    <property type="molecule type" value="Genomic_DNA"/>
</dbReference>
<dbReference type="RefSeq" id="WP_115850388.1">
    <property type="nucleotide sequence ID" value="NZ_QTUC01000001.1"/>
</dbReference>
<dbReference type="Gene3D" id="3.40.630.30">
    <property type="match status" value="1"/>
</dbReference>
<name>A0A3D9V5L3_THECX</name>
<evidence type="ECO:0000313" key="3">
    <source>
        <dbReference type="Proteomes" id="UP000256485"/>
    </source>
</evidence>
<dbReference type="InterPro" id="IPR016181">
    <property type="entry name" value="Acyl_CoA_acyltransferase"/>
</dbReference>
<dbReference type="Pfam" id="PF13302">
    <property type="entry name" value="Acetyltransf_3"/>
    <property type="match status" value="1"/>
</dbReference>
<feature type="domain" description="N-acetyltransferase" evidence="1">
    <location>
        <begin position="22"/>
        <end position="175"/>
    </location>
</feature>
<dbReference type="PANTHER" id="PTHR43792">
    <property type="entry name" value="GNAT FAMILY, PUTATIVE (AFU_ORTHOLOGUE AFUA_3G00765)-RELATED-RELATED"/>
    <property type="match status" value="1"/>
</dbReference>